<dbReference type="EMBL" id="QKYT01000021">
    <property type="protein sequence ID" value="RIA98063.1"/>
    <property type="molecule type" value="Genomic_DNA"/>
</dbReference>
<dbReference type="Gene3D" id="1.25.40.10">
    <property type="entry name" value="Tetratricopeptide repeat domain"/>
    <property type="match status" value="1"/>
</dbReference>
<reference evidence="1 2" key="1">
    <citation type="submission" date="2018-06" db="EMBL/GenBank/DDBJ databases">
        <title>Comparative genomics reveals the genomic features of Rhizophagus irregularis, R. cerebriforme, R. diaphanum and Gigaspora rosea, and their symbiotic lifestyle signature.</title>
        <authorList>
            <person name="Morin E."/>
            <person name="San Clemente H."/>
            <person name="Chen E.C.H."/>
            <person name="De La Providencia I."/>
            <person name="Hainaut M."/>
            <person name="Kuo A."/>
            <person name="Kohler A."/>
            <person name="Murat C."/>
            <person name="Tang N."/>
            <person name="Roy S."/>
            <person name="Loubradou J."/>
            <person name="Henrissat B."/>
            <person name="Grigoriev I.V."/>
            <person name="Corradi N."/>
            <person name="Roux C."/>
            <person name="Martin F.M."/>
        </authorList>
    </citation>
    <scope>NUCLEOTIDE SEQUENCE [LARGE SCALE GENOMIC DNA]</scope>
    <source>
        <strain evidence="1 2">DAOM 227022</strain>
    </source>
</reference>
<protein>
    <submittedName>
        <fullName evidence="1">Uncharacterized protein</fullName>
    </submittedName>
</protein>
<accession>A0A397TIK3</accession>
<dbReference type="SMART" id="SM00671">
    <property type="entry name" value="SEL1"/>
    <property type="match status" value="2"/>
</dbReference>
<dbReference type="AlphaFoldDB" id="A0A397TIK3"/>
<comment type="caution">
    <text evidence="1">The sequence shown here is derived from an EMBL/GenBank/DDBJ whole genome shotgun (WGS) entry which is preliminary data.</text>
</comment>
<evidence type="ECO:0000313" key="2">
    <source>
        <dbReference type="Proteomes" id="UP000265703"/>
    </source>
</evidence>
<dbReference type="InterPro" id="IPR006597">
    <property type="entry name" value="Sel1-like"/>
</dbReference>
<sequence>MKISHDNIKRINGIINNCLVDYDLDLKNVLKIMMSNSQNTLNTFYYSSLIGYFYQQVIECKVDKIKAFEIFSNAIKYSQKAFEWYLKSSKGGNIQALFKLGLCYTYGRRVKKVEKKTFEIYLKSAEGRYEEASWFVKNCYHDRIGILKDETTALYANATYGLKFKAIDKNLKYYHLIRLFDIKDAPKLPSYQTKEEIYWKNRDDTQYGYSKFSSDELLMRKINRLKLF</sequence>
<evidence type="ECO:0000313" key="1">
    <source>
        <dbReference type="EMBL" id="RIA98063.1"/>
    </source>
</evidence>
<gene>
    <name evidence="1" type="ORF">C1645_813301</name>
</gene>
<keyword evidence="2" id="KW-1185">Reference proteome</keyword>
<name>A0A397TIK3_9GLOM</name>
<dbReference type="OrthoDB" id="2384430at2759"/>
<dbReference type="Proteomes" id="UP000265703">
    <property type="component" value="Unassembled WGS sequence"/>
</dbReference>
<proteinExistence type="predicted"/>
<dbReference type="Pfam" id="PF08238">
    <property type="entry name" value="Sel1"/>
    <property type="match status" value="2"/>
</dbReference>
<organism evidence="1 2">
    <name type="scientific">Glomus cerebriforme</name>
    <dbReference type="NCBI Taxonomy" id="658196"/>
    <lineage>
        <taxon>Eukaryota</taxon>
        <taxon>Fungi</taxon>
        <taxon>Fungi incertae sedis</taxon>
        <taxon>Mucoromycota</taxon>
        <taxon>Glomeromycotina</taxon>
        <taxon>Glomeromycetes</taxon>
        <taxon>Glomerales</taxon>
        <taxon>Glomeraceae</taxon>
        <taxon>Glomus</taxon>
    </lineage>
</organism>
<dbReference type="InterPro" id="IPR011990">
    <property type="entry name" value="TPR-like_helical_dom_sf"/>
</dbReference>
<dbReference type="SUPFAM" id="SSF81901">
    <property type="entry name" value="HCP-like"/>
    <property type="match status" value="1"/>
</dbReference>